<organism evidence="1 2">
    <name type="scientific">Brachionus plicatilis</name>
    <name type="common">Marine rotifer</name>
    <name type="synonym">Brachionus muelleri</name>
    <dbReference type="NCBI Taxonomy" id="10195"/>
    <lineage>
        <taxon>Eukaryota</taxon>
        <taxon>Metazoa</taxon>
        <taxon>Spiralia</taxon>
        <taxon>Gnathifera</taxon>
        <taxon>Rotifera</taxon>
        <taxon>Eurotatoria</taxon>
        <taxon>Monogononta</taxon>
        <taxon>Pseudotrocha</taxon>
        <taxon>Ploima</taxon>
        <taxon>Brachionidae</taxon>
        <taxon>Brachionus</taxon>
    </lineage>
</organism>
<sequence length="165" mass="19846">MKKKLDFTFTFFFDLLFVVIVVLAKTFTQNTNLIVRNLIGTFKILFNQTSKIKENSKYILKFTSKREKATVRGKENKLMNYFFRKFIWIDISQRTESSHDYDFDLSCLAFAQHWKKLFYSLNLDKIYFWSPYSIFTFTADNLNNAIKFLSDLHFEIKWSKSIQKT</sequence>
<comment type="caution">
    <text evidence="1">The sequence shown here is derived from an EMBL/GenBank/DDBJ whole genome shotgun (WGS) entry which is preliminary data.</text>
</comment>
<evidence type="ECO:0000313" key="2">
    <source>
        <dbReference type="Proteomes" id="UP000276133"/>
    </source>
</evidence>
<proteinExistence type="predicted"/>
<keyword evidence="2" id="KW-1185">Reference proteome</keyword>
<accession>A0A3M7SYX7</accession>
<evidence type="ECO:0000313" key="1">
    <source>
        <dbReference type="EMBL" id="RNA40942.1"/>
    </source>
</evidence>
<dbReference type="AlphaFoldDB" id="A0A3M7SYX7"/>
<protein>
    <submittedName>
        <fullName evidence="1">Uncharacterized protein</fullName>
    </submittedName>
</protein>
<dbReference type="EMBL" id="REGN01000565">
    <property type="protein sequence ID" value="RNA40942.1"/>
    <property type="molecule type" value="Genomic_DNA"/>
</dbReference>
<reference evidence="1 2" key="1">
    <citation type="journal article" date="2018" name="Sci. Rep.">
        <title>Genomic signatures of local adaptation to the degree of environmental predictability in rotifers.</title>
        <authorList>
            <person name="Franch-Gras L."/>
            <person name="Hahn C."/>
            <person name="Garcia-Roger E.M."/>
            <person name="Carmona M.J."/>
            <person name="Serra M."/>
            <person name="Gomez A."/>
        </authorList>
    </citation>
    <scope>NUCLEOTIDE SEQUENCE [LARGE SCALE GENOMIC DNA]</scope>
    <source>
        <strain evidence="1">HYR1</strain>
    </source>
</reference>
<gene>
    <name evidence="1" type="ORF">BpHYR1_035732</name>
</gene>
<dbReference type="Proteomes" id="UP000276133">
    <property type="component" value="Unassembled WGS sequence"/>
</dbReference>
<name>A0A3M7SYX7_BRAPC</name>